<dbReference type="EMBL" id="UFQT01001468">
    <property type="protein sequence ID" value="SSX30703.1"/>
    <property type="molecule type" value="Genomic_DNA"/>
</dbReference>
<keyword evidence="1" id="KW-0732">Signal</keyword>
<accession>A0A336MPL1</accession>
<sequence length="294" mass="33856">MEWIMISIRRKARITTQLQGILIAVAAVLLQQCHVSGEACGQEELSNCAKPLQVLSSTSELSFVTKREDLDKLCPDLRIGVECIRSYTRRCMDINQRDHFNKLYEGTNEMVKDLCEDENYKEDFLRHTPCMHMIKKSYEKCATNYQETMNRIAEENNNPTTTTTTTTKSPWSSDLSNYVVLGRNTEVQQIKENKTALSPEQEYIKTICCTMRAFQEYMECSEMTVYGTCGHETAKFTRKFLDRMASQLIKMHCVNYDRNSGLCPSWTGSHASKTNSIYSYIFVIFCYVLIVKAT</sequence>
<gene>
    <name evidence="2" type="primary">CSON002778</name>
</gene>
<protein>
    <submittedName>
        <fullName evidence="2">CSON002778 protein</fullName>
    </submittedName>
</protein>
<name>A0A336MPL1_CULSO</name>
<organism evidence="2">
    <name type="scientific">Culicoides sonorensis</name>
    <name type="common">Biting midge</name>
    <dbReference type="NCBI Taxonomy" id="179676"/>
    <lineage>
        <taxon>Eukaryota</taxon>
        <taxon>Metazoa</taxon>
        <taxon>Ecdysozoa</taxon>
        <taxon>Arthropoda</taxon>
        <taxon>Hexapoda</taxon>
        <taxon>Insecta</taxon>
        <taxon>Pterygota</taxon>
        <taxon>Neoptera</taxon>
        <taxon>Endopterygota</taxon>
        <taxon>Diptera</taxon>
        <taxon>Nematocera</taxon>
        <taxon>Chironomoidea</taxon>
        <taxon>Ceratopogonidae</taxon>
        <taxon>Ceratopogoninae</taxon>
        <taxon>Culicoides</taxon>
        <taxon>Monoculicoides</taxon>
    </lineage>
</organism>
<proteinExistence type="predicted"/>
<dbReference type="OMA" id="STHCSGY"/>
<feature type="chain" id="PRO_5016317430" evidence="1">
    <location>
        <begin position="38"/>
        <end position="294"/>
    </location>
</feature>
<dbReference type="PANTHER" id="PTHR33964:SF1">
    <property type="entry name" value="RE45066P"/>
    <property type="match status" value="1"/>
</dbReference>
<dbReference type="PANTHER" id="PTHR33964">
    <property type="entry name" value="RE45066P-RELATED"/>
    <property type="match status" value="1"/>
</dbReference>
<dbReference type="AlphaFoldDB" id="A0A336MPL1"/>
<reference evidence="2" key="1">
    <citation type="submission" date="2018-07" db="EMBL/GenBank/DDBJ databases">
        <authorList>
            <person name="Quirk P.G."/>
            <person name="Krulwich T.A."/>
        </authorList>
    </citation>
    <scope>NUCLEOTIDE SEQUENCE</scope>
</reference>
<evidence type="ECO:0000256" key="1">
    <source>
        <dbReference type="SAM" id="SignalP"/>
    </source>
</evidence>
<evidence type="ECO:0000313" key="2">
    <source>
        <dbReference type="EMBL" id="SSX30703.1"/>
    </source>
</evidence>
<dbReference type="VEuPathDB" id="VectorBase:CSON002778"/>
<feature type="signal peptide" evidence="1">
    <location>
        <begin position="1"/>
        <end position="37"/>
    </location>
</feature>